<dbReference type="InParanoid" id="A0A1X7U3M8"/>
<dbReference type="Pfam" id="PF01900">
    <property type="entry name" value="RNase_P_Rpp14"/>
    <property type="match status" value="1"/>
</dbReference>
<protein>
    <submittedName>
        <fullName evidence="3">Uncharacterized protein</fullName>
    </submittedName>
</protein>
<sequence>MVTHLRLSIFFEEPNERFTIENFDFLLTKALQDLHGQVGAAITINVIEYSVIASNEYSVLISCPKKNLMKVWSSLTLTGTYQSNRCAVIVKNVTITPSETLNDIEVQQS</sequence>
<evidence type="ECO:0000313" key="4">
    <source>
        <dbReference type="Proteomes" id="UP000007879"/>
    </source>
</evidence>
<dbReference type="PANTHER" id="PTHR15441">
    <property type="entry name" value="RIBONUCLEASE P PROTEIN SUBUNIT P14"/>
    <property type="match status" value="1"/>
</dbReference>
<dbReference type="InterPro" id="IPR038085">
    <property type="entry name" value="Rnp2-like_sf"/>
</dbReference>
<evidence type="ECO:0000313" key="3">
    <source>
        <dbReference type="EnsemblMetazoa" id="Aqu2.1.22056_001"/>
    </source>
</evidence>
<dbReference type="AlphaFoldDB" id="A0A1X7U3M8"/>
<comment type="similarity">
    <text evidence="1">Belongs to the eukaryotic/archaeal RNase P protein component 2 family.</text>
</comment>
<dbReference type="InterPro" id="IPR002759">
    <property type="entry name" value="Pop5/Rpp14/Rnp2-like"/>
</dbReference>
<dbReference type="GO" id="GO:0033204">
    <property type="term" value="F:ribonuclease P RNA binding"/>
    <property type="evidence" value="ECO:0007669"/>
    <property type="project" value="TreeGrafter"/>
</dbReference>
<reference evidence="4" key="1">
    <citation type="journal article" date="2010" name="Nature">
        <title>The Amphimedon queenslandica genome and the evolution of animal complexity.</title>
        <authorList>
            <person name="Srivastava M."/>
            <person name="Simakov O."/>
            <person name="Chapman J."/>
            <person name="Fahey B."/>
            <person name="Gauthier M.E."/>
            <person name="Mitros T."/>
            <person name="Richards G.S."/>
            <person name="Conaco C."/>
            <person name="Dacre M."/>
            <person name="Hellsten U."/>
            <person name="Larroux C."/>
            <person name="Putnam N.H."/>
            <person name="Stanke M."/>
            <person name="Adamska M."/>
            <person name="Darling A."/>
            <person name="Degnan S.M."/>
            <person name="Oakley T.H."/>
            <person name="Plachetzki D.C."/>
            <person name="Zhai Y."/>
            <person name="Adamski M."/>
            <person name="Calcino A."/>
            <person name="Cummins S.F."/>
            <person name="Goodstein D.M."/>
            <person name="Harris C."/>
            <person name="Jackson D.J."/>
            <person name="Leys S.P."/>
            <person name="Shu S."/>
            <person name="Woodcroft B.J."/>
            <person name="Vervoort M."/>
            <person name="Kosik K.S."/>
            <person name="Manning G."/>
            <person name="Degnan B.M."/>
            <person name="Rokhsar D.S."/>
        </authorList>
    </citation>
    <scope>NUCLEOTIDE SEQUENCE [LARGE SCALE GENOMIC DNA]</scope>
</reference>
<dbReference type="STRING" id="400682.A0A1X7U3M8"/>
<dbReference type="PANTHER" id="PTHR15441:SF1">
    <property type="entry name" value="RIBONUCLEASE P PROTEIN SUBUNIT P14"/>
    <property type="match status" value="1"/>
</dbReference>
<name>A0A1X7U3M8_AMPQE</name>
<dbReference type="KEGG" id="aqu:109584936"/>
<proteinExistence type="inferred from homology"/>
<dbReference type="Gene3D" id="3.30.70.3250">
    <property type="entry name" value="Ribonuclease P, Pop5 subunit"/>
    <property type="match status" value="1"/>
</dbReference>
<dbReference type="OrthoDB" id="2262258at2759"/>
<dbReference type="SUPFAM" id="SSF160350">
    <property type="entry name" value="Rnp2-like"/>
    <property type="match status" value="1"/>
</dbReference>
<keyword evidence="2" id="KW-0819">tRNA processing</keyword>
<accession>A0A1X7U3M8</accession>
<gene>
    <name evidence="3" type="primary">109584936</name>
</gene>
<keyword evidence="4" id="KW-1185">Reference proteome</keyword>
<dbReference type="GO" id="GO:0005730">
    <property type="term" value="C:nucleolus"/>
    <property type="evidence" value="ECO:0007669"/>
    <property type="project" value="TreeGrafter"/>
</dbReference>
<evidence type="ECO:0000256" key="1">
    <source>
        <dbReference type="ARBA" id="ARBA00010800"/>
    </source>
</evidence>
<dbReference type="GO" id="GO:0001682">
    <property type="term" value="P:tRNA 5'-leader removal"/>
    <property type="evidence" value="ECO:0007669"/>
    <property type="project" value="InterPro"/>
</dbReference>
<reference evidence="3" key="2">
    <citation type="submission" date="2017-05" db="UniProtKB">
        <authorList>
            <consortium name="EnsemblMetazoa"/>
        </authorList>
    </citation>
    <scope>IDENTIFICATION</scope>
</reference>
<dbReference type="EnsemblMetazoa" id="XM_020000851.1">
    <property type="protein sequence ID" value="XP_019856410.1"/>
    <property type="gene ID" value="LOC109584936"/>
</dbReference>
<evidence type="ECO:0000256" key="2">
    <source>
        <dbReference type="ARBA" id="ARBA00022694"/>
    </source>
</evidence>
<dbReference type="EnsemblMetazoa" id="Aqu2.1.22056_001">
    <property type="protein sequence ID" value="Aqu2.1.22056_001"/>
    <property type="gene ID" value="Aqu2.1.22056"/>
</dbReference>
<dbReference type="Proteomes" id="UP000007879">
    <property type="component" value="Unassembled WGS sequence"/>
</dbReference>
<organism evidence="3">
    <name type="scientific">Amphimedon queenslandica</name>
    <name type="common">Sponge</name>
    <dbReference type="NCBI Taxonomy" id="400682"/>
    <lineage>
        <taxon>Eukaryota</taxon>
        <taxon>Metazoa</taxon>
        <taxon>Porifera</taxon>
        <taxon>Demospongiae</taxon>
        <taxon>Heteroscleromorpha</taxon>
        <taxon>Haplosclerida</taxon>
        <taxon>Niphatidae</taxon>
        <taxon>Amphimedon</taxon>
    </lineage>
</organism>
<dbReference type="GO" id="GO:0030681">
    <property type="term" value="C:multimeric ribonuclease P complex"/>
    <property type="evidence" value="ECO:0007669"/>
    <property type="project" value="TreeGrafter"/>
</dbReference>